<dbReference type="InterPro" id="IPR056823">
    <property type="entry name" value="TEN-like_YD-shell"/>
</dbReference>
<dbReference type="InterPro" id="IPR050708">
    <property type="entry name" value="T6SS_VgrG/RHS"/>
</dbReference>
<evidence type="ECO:0000256" key="2">
    <source>
        <dbReference type="SAM" id="MobiDB-lite"/>
    </source>
</evidence>
<feature type="domain" description="DUF6531" evidence="4">
    <location>
        <begin position="375"/>
        <end position="449"/>
    </location>
</feature>
<dbReference type="Pfam" id="PF20148">
    <property type="entry name" value="DUF6531"/>
    <property type="match status" value="1"/>
</dbReference>
<dbReference type="Pfam" id="PF03527">
    <property type="entry name" value="RHS"/>
    <property type="match status" value="1"/>
</dbReference>
<dbReference type="InterPro" id="IPR001826">
    <property type="entry name" value="RHS"/>
</dbReference>
<evidence type="ECO:0000313" key="6">
    <source>
        <dbReference type="EMBL" id="SAI25738.1"/>
    </source>
</evidence>
<feature type="compositionally biased region" description="Gly residues" evidence="2">
    <location>
        <begin position="72"/>
        <end position="82"/>
    </location>
</feature>
<gene>
    <name evidence="6" type="primary">wapA</name>
    <name evidence="6" type="ORF">SAMEA1982600_02023</name>
</gene>
<feature type="domain" description="RHS protein conserved region" evidence="3">
    <location>
        <begin position="1348"/>
        <end position="1381"/>
    </location>
</feature>
<accession>A0A157NWW5</accession>
<feature type="domain" description="Teneurin-like YD-shell" evidence="5">
    <location>
        <begin position="955"/>
        <end position="1055"/>
    </location>
</feature>
<keyword evidence="1" id="KW-0677">Repeat</keyword>
<dbReference type="EMBL" id="FKBS01000014">
    <property type="protein sequence ID" value="SAI25738.1"/>
    <property type="molecule type" value="Genomic_DNA"/>
</dbReference>
<dbReference type="InterPro" id="IPR045351">
    <property type="entry name" value="DUF6531"/>
</dbReference>
<dbReference type="InterPro" id="IPR022385">
    <property type="entry name" value="Rhs_assc_core"/>
</dbReference>
<dbReference type="InterPro" id="IPR006530">
    <property type="entry name" value="YD"/>
</dbReference>
<dbReference type="Pfam" id="PF25023">
    <property type="entry name" value="TEN_YD-shell"/>
    <property type="match status" value="1"/>
</dbReference>
<dbReference type="RefSeq" id="WP_066411093.1">
    <property type="nucleotide sequence ID" value="NZ_FKBS01000014.1"/>
</dbReference>
<evidence type="ECO:0000259" key="4">
    <source>
        <dbReference type="Pfam" id="PF20148"/>
    </source>
</evidence>
<proteinExistence type="predicted"/>
<name>A0A157NWW5_9BORD</name>
<feature type="region of interest" description="Disordered" evidence="2">
    <location>
        <begin position="334"/>
        <end position="362"/>
    </location>
</feature>
<reference evidence="6 7" key="1">
    <citation type="submission" date="2016-03" db="EMBL/GenBank/DDBJ databases">
        <authorList>
            <consortium name="Pathogen Informatics"/>
        </authorList>
    </citation>
    <scope>NUCLEOTIDE SEQUENCE [LARGE SCALE GENOMIC DNA]</scope>
    <source>
        <strain evidence="6 7">NCTC13364</strain>
    </source>
</reference>
<protein>
    <submittedName>
        <fullName evidence="6">Cell wall-associated polypeptide CWBP200</fullName>
    </submittedName>
</protein>
<dbReference type="NCBIfam" id="TIGR03696">
    <property type="entry name" value="Rhs_assc_core"/>
    <property type="match status" value="1"/>
</dbReference>
<evidence type="ECO:0000256" key="1">
    <source>
        <dbReference type="ARBA" id="ARBA00022737"/>
    </source>
</evidence>
<dbReference type="PANTHER" id="PTHR32305">
    <property type="match status" value="1"/>
</dbReference>
<evidence type="ECO:0000259" key="3">
    <source>
        <dbReference type="Pfam" id="PF03527"/>
    </source>
</evidence>
<dbReference type="Pfam" id="PF05593">
    <property type="entry name" value="RHS_repeat"/>
    <property type="match status" value="2"/>
</dbReference>
<evidence type="ECO:0000313" key="7">
    <source>
        <dbReference type="Proteomes" id="UP000077037"/>
    </source>
</evidence>
<dbReference type="InterPro" id="IPR031325">
    <property type="entry name" value="RHS_repeat"/>
</dbReference>
<feature type="compositionally biased region" description="Basic and acidic residues" evidence="2">
    <location>
        <begin position="341"/>
        <end position="355"/>
    </location>
</feature>
<feature type="region of interest" description="Disordered" evidence="2">
    <location>
        <begin position="70"/>
        <end position="92"/>
    </location>
</feature>
<dbReference type="Gene3D" id="2.180.10.10">
    <property type="entry name" value="RHS repeat-associated core"/>
    <property type="match status" value="4"/>
</dbReference>
<organism evidence="6 7">
    <name type="scientific">Bordetella ansorpii</name>
    <dbReference type="NCBI Taxonomy" id="288768"/>
    <lineage>
        <taxon>Bacteria</taxon>
        <taxon>Pseudomonadati</taxon>
        <taxon>Pseudomonadota</taxon>
        <taxon>Betaproteobacteria</taxon>
        <taxon>Burkholderiales</taxon>
        <taxon>Alcaligenaceae</taxon>
        <taxon>Bordetella</taxon>
    </lineage>
</organism>
<feature type="compositionally biased region" description="Polar residues" evidence="2">
    <location>
        <begin position="83"/>
        <end position="92"/>
    </location>
</feature>
<dbReference type="Proteomes" id="UP000077037">
    <property type="component" value="Unassembled WGS sequence"/>
</dbReference>
<dbReference type="SUPFAM" id="SSF69304">
    <property type="entry name" value="Tricorn protease N-terminal domain"/>
    <property type="match status" value="1"/>
</dbReference>
<dbReference type="PANTHER" id="PTHR32305:SF15">
    <property type="entry name" value="PROTEIN RHSA-RELATED"/>
    <property type="match status" value="1"/>
</dbReference>
<evidence type="ECO:0000259" key="5">
    <source>
        <dbReference type="Pfam" id="PF25023"/>
    </source>
</evidence>
<dbReference type="NCBIfam" id="TIGR01643">
    <property type="entry name" value="YD_repeat_2x"/>
    <property type="match status" value="5"/>
</dbReference>
<dbReference type="OrthoDB" id="5445630at2"/>
<sequence length="1595" mass="175310">MSTEFIAEKRANHIAVADKPDMCKVGNTVCAFISFSTFDQARDLRGNPNPTNGQDTPVFHMGSYVPKSQGNAGIGIRSGGQSGPFNPQEHSSTVKSQGEFQVHDGHVGQINAATPGSLAGNTTAVVNAGATGGGEVDVCLTKLKLQLANLKEKIAAEWQNSPTDFMWATASGMGSGAVDAGSGMAEGVWGALQGAWGVVSNPWESAKGAYNSVTGGAKEALDLGQAIYNGELTIDDIVDGITEALMDALGATACSVADQLQEMLNKPNGGAEGLGYLLGQVAANVAVTAATAGAGAAGQAALKGTQAARLAGEASAFAMRKGESMAAFFKRLKHRRHERRNRPEPEGGAHVKDGSSNDGSPQNPGCRILCVGAVGHPVNPMYGCKFLAGAEDLDFVLPGLPSIQWQRSYFSDISRVGGFGQGWTLPFDISIVTEGRSHTFVDEQGRRVPLPSLVPGTLARVPGEEMLFGGLPDQSILLLADSSGRLMRFSAVGAQRWRLSSISDGYSNMLLVHWNDAGLLVAITSDSQRRVELDYVQTGHGARISAVHEVTGRSSRDLLMSYRYSHQGDLSQVYDAAGNLVREFGWRNHIMVMHRQPGGIESRYEYDLYTATGKVVRNSDSLDREWRLIYRDGETRVVDHLRRSSRYRYDEAKRLELYVDPEGGETRFELDGDGNVLQELDPAGRVRRYARNAQGLPLLITEPDGTQTFIEYHRHFPWLPTSITDALGQTRSYEYDGRGGLLLETDPSGQRTEYHRDSRGLVVAIRDARGGLKRLSYGIDGLCTGYADCSGAKTHYRYDVRGNLSEITDASGAATGYQYDHVGRLVSVRHPDGAAEHLAYDRLGRLIAYSDANGAITRYYLATDGKPVARIDPLGNALHYRYDAARRVSLLINENGARYLFGYDLLNRLTFEQGFDGLSKEYRYDASGWLFEKEERGQEQPGGHADVIRTRYQRDLAGRIVEFSASHARTREHVRSYYSYDALGRLVSAKNNAGLLAFAYDPLGRLISEVSAVAGVSLTVRHGYDELGNRVRTTLPDGRELNWLYYGSGHLHQVNVDGYVISDMERDSVHREVFRTQGRLQSTFGYDVRSRLIEQCAEPAPMKVGQTEHRVQPIASTKLSHTAVFEGAGLQENSVQRAYRYDAVGNVLAIADVTAGSVSYVYDALGRLRRSNEHRFDFDPASNIVEISAGDLANQAPSRSVTWPIGRDNHPFDVPAEPVSNQTALNDNRVRFYKGHRYVYDGFGNVVERRIGEHTVMRFEYDPLHRMVTAEVSRRGVTRRHRYSYDAANRRVGKRDEFGMTRFVWDGDRLMAVTRARRTSVFVYAESPYVPLARIDSTIKDGQPADEVFHYHVDQIGTPREVTTASGEVIWRAKYLAWGEVEVKEGGDAREVGENAASWPQPLRFQGQYYDDETGLHYNRHRYYDPHIGRFISQDVVGLNGGINAYQYAPNPLVWADPLGLTRCRCDCAQVLANMRASGREYGSKSSTPADGHHIIQHASVPQGTAGYSYGGAPSVQLQGPSTQIGSEHYLATQVQRQAGGGSYAAERRIGYKALRYAGLSPEEARCLFEAHVDPYFGNLGFTGNSPMRTVGNRR</sequence>